<sequence length="623" mass="68422">MATIRNIIPIVQRSGREELLSAGGFEANWPALRPSFDVTMPQRTPHTPRDDPGGTVLRPDGQTAHEVYDKVVESFDRSFEHRWDSNNGTGRVKGISISKRPEIQDAIGLLESIGSISTNTHHLYRATDKMHSTAAFCLGLVASLAQGAAITKHAALEDCLSSSKTIVDAIGSDDYNRDITPFNKRLEFTPAAIAVPSTVEQIQSAIACGSKLGYKVTAKCGGHSYASLGLGGEDGHLIIELDRMNSVKLDKETNIATVDSGTRLGHLAAELYEQGNRAISHGTCPGVGISGHVLHGGFGMSSHTRGLALDWVVGMNVALANGSLVHTSATENKEIYWGLLGAGSNFGVVTSYELKTFEPPANVTWFVVNLPLKKNTSVAALEAIEDYTLNTMPAELNMRLFATRQFTQLEGIYQGNKTELEAALAPLLNKIGASLAQAQTTTWIKGLEHFATMKLNQTYPYTQVQENFYGKSLELKGLSGTAAKNFADYWLDVAKKETTRWYIQLDLQGGKNSAVWKADPELTSYAHRDKLYILQFYMTTSGAPDKAFKFIDDWAETTIAPLTSDDWGMYFNYPDTNLNRTRAQEMYWGKNLARLQKLKAELDPKELFYYPVSISPAENSEAL</sequence>
<comment type="similarity">
    <text evidence="2">Belongs to the oxygen-dependent FAD-linked oxidoreductase family.</text>
</comment>
<evidence type="ECO:0000256" key="2">
    <source>
        <dbReference type="ARBA" id="ARBA00005466"/>
    </source>
</evidence>
<gene>
    <name evidence="7" type="ORF">Daesc_006129</name>
</gene>
<dbReference type="PANTHER" id="PTHR42973:SF39">
    <property type="entry name" value="FAD-BINDING PCMH-TYPE DOMAIN-CONTAINING PROTEIN"/>
    <property type="match status" value="1"/>
</dbReference>
<dbReference type="Pfam" id="PF01565">
    <property type="entry name" value="FAD_binding_4"/>
    <property type="match status" value="1"/>
</dbReference>
<dbReference type="PROSITE" id="PS51387">
    <property type="entry name" value="FAD_PCMH"/>
    <property type="match status" value="1"/>
</dbReference>
<dbReference type="InterPro" id="IPR012951">
    <property type="entry name" value="BBE"/>
</dbReference>
<dbReference type="PANTHER" id="PTHR42973">
    <property type="entry name" value="BINDING OXIDOREDUCTASE, PUTATIVE (AFU_ORTHOLOGUE AFUA_1G17690)-RELATED"/>
    <property type="match status" value="1"/>
</dbReference>
<keyword evidence="8" id="KW-1185">Reference proteome</keyword>
<dbReference type="SUPFAM" id="SSF56176">
    <property type="entry name" value="FAD-binding/transporter-associated domain-like"/>
    <property type="match status" value="1"/>
</dbReference>
<dbReference type="Pfam" id="PF08031">
    <property type="entry name" value="BBE"/>
    <property type="match status" value="1"/>
</dbReference>
<evidence type="ECO:0000256" key="4">
    <source>
        <dbReference type="ARBA" id="ARBA00022827"/>
    </source>
</evidence>
<protein>
    <recommendedName>
        <fullName evidence="6">FAD-binding PCMH-type domain-containing protein</fullName>
    </recommendedName>
</protein>
<dbReference type="EMBL" id="JBANMG010000006">
    <property type="protein sequence ID" value="KAK6951607.1"/>
    <property type="molecule type" value="Genomic_DNA"/>
</dbReference>
<comment type="caution">
    <text evidence="7">The sequence shown here is derived from an EMBL/GenBank/DDBJ whole genome shotgun (WGS) entry which is preliminary data.</text>
</comment>
<dbReference type="Proteomes" id="UP001369815">
    <property type="component" value="Unassembled WGS sequence"/>
</dbReference>
<dbReference type="InterPro" id="IPR016166">
    <property type="entry name" value="FAD-bd_PCMH"/>
</dbReference>
<organism evidence="7 8">
    <name type="scientific">Daldinia eschscholtzii</name>
    <dbReference type="NCBI Taxonomy" id="292717"/>
    <lineage>
        <taxon>Eukaryota</taxon>
        <taxon>Fungi</taxon>
        <taxon>Dikarya</taxon>
        <taxon>Ascomycota</taxon>
        <taxon>Pezizomycotina</taxon>
        <taxon>Sordariomycetes</taxon>
        <taxon>Xylariomycetidae</taxon>
        <taxon>Xylariales</taxon>
        <taxon>Hypoxylaceae</taxon>
        <taxon>Daldinia</taxon>
    </lineage>
</organism>
<dbReference type="AlphaFoldDB" id="A0AAX6MGQ5"/>
<reference evidence="7 8" key="1">
    <citation type="journal article" date="2024" name="Front Chem Biol">
        <title>Unveiling the potential of Daldinia eschscholtzii MFLUCC 19-0629 through bioactivity and bioinformatics studies for enhanced sustainable agriculture production.</title>
        <authorList>
            <person name="Brooks S."/>
            <person name="Weaver J.A."/>
            <person name="Klomchit A."/>
            <person name="Alharthi S.A."/>
            <person name="Onlamun T."/>
            <person name="Nurani R."/>
            <person name="Vong T.K."/>
            <person name="Alberti F."/>
            <person name="Greco C."/>
        </authorList>
    </citation>
    <scope>NUCLEOTIDE SEQUENCE [LARGE SCALE GENOMIC DNA]</scope>
    <source>
        <strain evidence="7">MFLUCC 19-0629</strain>
    </source>
</reference>
<dbReference type="GO" id="GO:0071949">
    <property type="term" value="F:FAD binding"/>
    <property type="evidence" value="ECO:0007669"/>
    <property type="project" value="InterPro"/>
</dbReference>
<dbReference type="InterPro" id="IPR036318">
    <property type="entry name" value="FAD-bd_PCMH-like_sf"/>
</dbReference>
<keyword evidence="5" id="KW-0560">Oxidoreductase</keyword>
<dbReference type="InterPro" id="IPR016169">
    <property type="entry name" value="FAD-bd_PCMH_sub2"/>
</dbReference>
<dbReference type="GO" id="GO:0016491">
    <property type="term" value="F:oxidoreductase activity"/>
    <property type="evidence" value="ECO:0007669"/>
    <property type="project" value="UniProtKB-KW"/>
</dbReference>
<dbReference type="InterPro" id="IPR006094">
    <property type="entry name" value="Oxid_FAD_bind_N"/>
</dbReference>
<evidence type="ECO:0000256" key="3">
    <source>
        <dbReference type="ARBA" id="ARBA00022630"/>
    </source>
</evidence>
<evidence type="ECO:0000256" key="1">
    <source>
        <dbReference type="ARBA" id="ARBA00001974"/>
    </source>
</evidence>
<name>A0AAX6MGQ5_9PEZI</name>
<proteinExistence type="inferred from homology"/>
<evidence type="ECO:0000259" key="6">
    <source>
        <dbReference type="PROSITE" id="PS51387"/>
    </source>
</evidence>
<keyword evidence="3" id="KW-0285">Flavoprotein</keyword>
<evidence type="ECO:0000313" key="8">
    <source>
        <dbReference type="Proteomes" id="UP001369815"/>
    </source>
</evidence>
<keyword evidence="4" id="KW-0274">FAD</keyword>
<dbReference type="Gene3D" id="3.30.465.10">
    <property type="match status" value="1"/>
</dbReference>
<dbReference type="Gene3D" id="3.40.462.20">
    <property type="match status" value="1"/>
</dbReference>
<accession>A0AAX6MGQ5</accession>
<comment type="cofactor">
    <cofactor evidence="1">
        <name>FAD</name>
        <dbReference type="ChEBI" id="CHEBI:57692"/>
    </cofactor>
</comment>
<dbReference type="InterPro" id="IPR050416">
    <property type="entry name" value="FAD-linked_Oxidoreductase"/>
</dbReference>
<feature type="domain" description="FAD-binding PCMH-type" evidence="6">
    <location>
        <begin position="186"/>
        <end position="359"/>
    </location>
</feature>
<evidence type="ECO:0000256" key="5">
    <source>
        <dbReference type="ARBA" id="ARBA00023002"/>
    </source>
</evidence>
<evidence type="ECO:0000313" key="7">
    <source>
        <dbReference type="EMBL" id="KAK6951607.1"/>
    </source>
</evidence>